<dbReference type="PANTHER" id="PTHR33270">
    <property type="entry name" value="BNAC05G50380D PROTEIN"/>
    <property type="match status" value="1"/>
</dbReference>
<feature type="compositionally biased region" description="Low complexity" evidence="1">
    <location>
        <begin position="10"/>
        <end position="21"/>
    </location>
</feature>
<dbReference type="EMBL" id="KZ451959">
    <property type="protein sequence ID" value="PKA58007.1"/>
    <property type="molecule type" value="Genomic_DNA"/>
</dbReference>
<sequence length="251" mass="27484">MTDNNNRLCSSSGTSAAGGRRPPNPAPSPHRRTTAILHSARRQKPAFRVLPRSASEPILWILKCDGVESGSGGGELLLRRRTCIDLFSPPLWPRSPSIPPPGSVEETKVVVSVTVEGSAGPVRALMRLGASVEEAIGVTVERYGREGRSPRLDCDSSAFFELHHSSLQSLNKSDKIGDVGGRSFYLRTNSGSRSFISGREASDAGYCTEGHDRNPLFLTPELFFSTITKKLKKMERRTKKFWKVVTCILCV</sequence>
<evidence type="ECO:0000256" key="1">
    <source>
        <dbReference type="SAM" id="MobiDB-lite"/>
    </source>
</evidence>
<reference evidence="3 4" key="1">
    <citation type="journal article" date="2017" name="Nature">
        <title>The Apostasia genome and the evolution of orchids.</title>
        <authorList>
            <person name="Zhang G.Q."/>
            <person name="Liu K.W."/>
            <person name="Li Z."/>
            <person name="Lohaus R."/>
            <person name="Hsiao Y.Y."/>
            <person name="Niu S.C."/>
            <person name="Wang J.Y."/>
            <person name="Lin Y.C."/>
            <person name="Xu Q."/>
            <person name="Chen L.J."/>
            <person name="Yoshida K."/>
            <person name="Fujiwara S."/>
            <person name="Wang Z.W."/>
            <person name="Zhang Y.Q."/>
            <person name="Mitsuda N."/>
            <person name="Wang M."/>
            <person name="Liu G.H."/>
            <person name="Pecoraro L."/>
            <person name="Huang H.X."/>
            <person name="Xiao X.J."/>
            <person name="Lin M."/>
            <person name="Wu X.Y."/>
            <person name="Wu W.L."/>
            <person name="Chen Y.Y."/>
            <person name="Chang S.B."/>
            <person name="Sakamoto S."/>
            <person name="Ohme-Takagi M."/>
            <person name="Yagi M."/>
            <person name="Zeng S.J."/>
            <person name="Shen C.Y."/>
            <person name="Yeh C.M."/>
            <person name="Luo Y.B."/>
            <person name="Tsai W.C."/>
            <person name="Van de Peer Y."/>
            <person name="Liu Z.J."/>
        </authorList>
    </citation>
    <scope>NUCLEOTIDE SEQUENCE [LARGE SCALE GENOMIC DNA]</scope>
    <source>
        <strain evidence="4">cv. Shenzhen</strain>
        <tissue evidence="3">Stem</tissue>
    </source>
</reference>
<feature type="domain" description="DUF7054" evidence="2">
    <location>
        <begin position="106"/>
        <end position="187"/>
    </location>
</feature>
<proteinExistence type="predicted"/>
<dbReference type="Proteomes" id="UP000236161">
    <property type="component" value="Unassembled WGS sequence"/>
</dbReference>
<keyword evidence="4" id="KW-1185">Reference proteome</keyword>
<dbReference type="Pfam" id="PF23156">
    <property type="entry name" value="DUF7054"/>
    <property type="match status" value="1"/>
</dbReference>
<evidence type="ECO:0000313" key="3">
    <source>
        <dbReference type="EMBL" id="PKA58007.1"/>
    </source>
</evidence>
<gene>
    <name evidence="3" type="ORF">AXF42_Ash012546</name>
</gene>
<feature type="region of interest" description="Disordered" evidence="1">
    <location>
        <begin position="1"/>
        <end position="31"/>
    </location>
</feature>
<name>A0A2I0AR29_9ASPA</name>
<protein>
    <recommendedName>
        <fullName evidence="2">DUF7054 domain-containing protein</fullName>
    </recommendedName>
</protein>
<dbReference type="InterPro" id="IPR040358">
    <property type="entry name" value="At4g22758-like"/>
</dbReference>
<dbReference type="STRING" id="1088818.A0A2I0AR29"/>
<dbReference type="PANTHER" id="PTHR33270:SF6">
    <property type="entry name" value="OS02G0448600 PROTEIN"/>
    <property type="match status" value="1"/>
</dbReference>
<dbReference type="InterPro" id="IPR055482">
    <property type="entry name" value="DUF7054"/>
</dbReference>
<evidence type="ECO:0000313" key="4">
    <source>
        <dbReference type="Proteomes" id="UP000236161"/>
    </source>
</evidence>
<dbReference type="AlphaFoldDB" id="A0A2I0AR29"/>
<accession>A0A2I0AR29</accession>
<evidence type="ECO:0000259" key="2">
    <source>
        <dbReference type="Pfam" id="PF23156"/>
    </source>
</evidence>
<organism evidence="3 4">
    <name type="scientific">Apostasia shenzhenica</name>
    <dbReference type="NCBI Taxonomy" id="1088818"/>
    <lineage>
        <taxon>Eukaryota</taxon>
        <taxon>Viridiplantae</taxon>
        <taxon>Streptophyta</taxon>
        <taxon>Embryophyta</taxon>
        <taxon>Tracheophyta</taxon>
        <taxon>Spermatophyta</taxon>
        <taxon>Magnoliopsida</taxon>
        <taxon>Liliopsida</taxon>
        <taxon>Asparagales</taxon>
        <taxon>Orchidaceae</taxon>
        <taxon>Apostasioideae</taxon>
        <taxon>Apostasia</taxon>
    </lineage>
</organism>
<dbReference type="OrthoDB" id="1885101at2759"/>